<organism evidence="4 5">
    <name type="scientific">Azotobacter bryophylli</name>
    <dbReference type="NCBI Taxonomy" id="1986537"/>
    <lineage>
        <taxon>Bacteria</taxon>
        <taxon>Pseudomonadati</taxon>
        <taxon>Pseudomonadota</taxon>
        <taxon>Gammaproteobacteria</taxon>
        <taxon>Pseudomonadales</taxon>
        <taxon>Pseudomonadaceae</taxon>
        <taxon>Azotobacter</taxon>
    </lineage>
</organism>
<dbReference type="Gene3D" id="3.40.50.1820">
    <property type="entry name" value="alpha/beta hydrolase"/>
    <property type="match status" value="1"/>
</dbReference>
<sequence length="354" mass="39107">MNDPSHLAATLALILLVLALMVLCNIYLTRRTEREHPARGLFVMVGGVRLHYLDVGQGPPVVLLHGNLVTAEDYLQSGVLERIAERHRVIAFDRPGYGYSDRPHGVLWTAARQAELLHQALVQIGVVRPVVVGHSWGTLVALKMALNHQEDVAGLVLLAGYYTPTPRLDVLLATPPAIPLIGGLLRYTLSPLMGWALLPLTLKAMFSPLAVSPRLKRGYPYFFLVRPSQIRAESQDGAIMVPTVMRMHDRYRELRLPIFVMAGTEDKVVSHKRHAVWFHEQLPASHLQLVPGAGHMVHYAAPERVAEAVERIEAEAPVGTRATLEAEARPGMAPRPMGEREPLARPAPPGRDRA</sequence>
<proteinExistence type="predicted"/>
<dbReference type="PANTHER" id="PTHR43798:SF33">
    <property type="entry name" value="HYDROLASE, PUTATIVE (AFU_ORTHOLOGUE AFUA_2G14860)-RELATED"/>
    <property type="match status" value="1"/>
</dbReference>
<dbReference type="InterPro" id="IPR029058">
    <property type="entry name" value="AB_hydrolase_fold"/>
</dbReference>
<name>A0ABV7ARE4_9GAMM</name>
<keyword evidence="2" id="KW-0812">Transmembrane</keyword>
<dbReference type="InterPro" id="IPR050266">
    <property type="entry name" value="AB_hydrolase_sf"/>
</dbReference>
<feature type="region of interest" description="Disordered" evidence="1">
    <location>
        <begin position="317"/>
        <end position="354"/>
    </location>
</feature>
<keyword evidence="2" id="KW-0472">Membrane</keyword>
<evidence type="ECO:0000313" key="5">
    <source>
        <dbReference type="Proteomes" id="UP001595457"/>
    </source>
</evidence>
<feature type="transmembrane region" description="Helical" evidence="2">
    <location>
        <begin position="6"/>
        <end position="28"/>
    </location>
</feature>
<dbReference type="SUPFAM" id="SSF53474">
    <property type="entry name" value="alpha/beta-Hydrolases"/>
    <property type="match status" value="1"/>
</dbReference>
<dbReference type="Proteomes" id="UP001595457">
    <property type="component" value="Unassembled WGS sequence"/>
</dbReference>
<dbReference type="GO" id="GO:0016787">
    <property type="term" value="F:hydrolase activity"/>
    <property type="evidence" value="ECO:0007669"/>
    <property type="project" value="UniProtKB-KW"/>
</dbReference>
<evidence type="ECO:0000313" key="4">
    <source>
        <dbReference type="EMBL" id="MFC2971683.1"/>
    </source>
</evidence>
<dbReference type="RefSeq" id="WP_377813298.1">
    <property type="nucleotide sequence ID" value="NZ_JBHRSJ010000010.1"/>
</dbReference>
<dbReference type="PANTHER" id="PTHR43798">
    <property type="entry name" value="MONOACYLGLYCEROL LIPASE"/>
    <property type="match status" value="1"/>
</dbReference>
<keyword evidence="2" id="KW-1133">Transmembrane helix</keyword>
<dbReference type="InterPro" id="IPR000639">
    <property type="entry name" value="Epox_hydrolase-like"/>
</dbReference>
<feature type="compositionally biased region" description="Pro residues" evidence="1">
    <location>
        <begin position="345"/>
        <end position="354"/>
    </location>
</feature>
<evidence type="ECO:0000259" key="3">
    <source>
        <dbReference type="Pfam" id="PF00561"/>
    </source>
</evidence>
<protein>
    <submittedName>
        <fullName evidence="4">Alpha/beta fold hydrolase</fullName>
    </submittedName>
</protein>
<dbReference type="PRINTS" id="PR00412">
    <property type="entry name" value="EPOXHYDRLASE"/>
</dbReference>
<keyword evidence="4" id="KW-0378">Hydrolase</keyword>
<gene>
    <name evidence="4" type="ORF">ACFOJE_05565</name>
</gene>
<comment type="caution">
    <text evidence="4">The sequence shown here is derived from an EMBL/GenBank/DDBJ whole genome shotgun (WGS) entry which is preliminary data.</text>
</comment>
<dbReference type="EMBL" id="JBHRSJ010000010">
    <property type="protein sequence ID" value="MFC2971683.1"/>
    <property type="molecule type" value="Genomic_DNA"/>
</dbReference>
<accession>A0ABV7ARE4</accession>
<evidence type="ECO:0000256" key="1">
    <source>
        <dbReference type="SAM" id="MobiDB-lite"/>
    </source>
</evidence>
<dbReference type="InterPro" id="IPR000073">
    <property type="entry name" value="AB_hydrolase_1"/>
</dbReference>
<evidence type="ECO:0000256" key="2">
    <source>
        <dbReference type="SAM" id="Phobius"/>
    </source>
</evidence>
<reference evidence="5" key="1">
    <citation type="journal article" date="2019" name="Int. J. Syst. Evol. Microbiol.">
        <title>The Global Catalogue of Microorganisms (GCM) 10K type strain sequencing project: providing services to taxonomists for standard genome sequencing and annotation.</title>
        <authorList>
            <consortium name="The Broad Institute Genomics Platform"/>
            <consortium name="The Broad Institute Genome Sequencing Center for Infectious Disease"/>
            <person name="Wu L."/>
            <person name="Ma J."/>
        </authorList>
    </citation>
    <scope>NUCLEOTIDE SEQUENCE [LARGE SCALE GENOMIC DNA]</scope>
    <source>
        <strain evidence="5">KCTC 62195</strain>
    </source>
</reference>
<feature type="domain" description="AB hydrolase-1" evidence="3">
    <location>
        <begin position="59"/>
        <end position="299"/>
    </location>
</feature>
<dbReference type="PRINTS" id="PR00111">
    <property type="entry name" value="ABHYDROLASE"/>
</dbReference>
<dbReference type="Pfam" id="PF00561">
    <property type="entry name" value="Abhydrolase_1"/>
    <property type="match status" value="1"/>
</dbReference>
<keyword evidence="5" id="KW-1185">Reference proteome</keyword>